<organism evidence="1 2">
    <name type="scientific">Rhodofomes roseus</name>
    <dbReference type="NCBI Taxonomy" id="34475"/>
    <lineage>
        <taxon>Eukaryota</taxon>
        <taxon>Fungi</taxon>
        <taxon>Dikarya</taxon>
        <taxon>Basidiomycota</taxon>
        <taxon>Agaricomycotina</taxon>
        <taxon>Agaricomycetes</taxon>
        <taxon>Polyporales</taxon>
        <taxon>Rhodofomes</taxon>
    </lineage>
</organism>
<name>A0A4Y9Y0T8_9APHY</name>
<reference evidence="1 2" key="1">
    <citation type="submission" date="2019-01" db="EMBL/GenBank/DDBJ databases">
        <title>Genome sequencing of the rare red list fungi Fomitopsis rosea.</title>
        <authorList>
            <person name="Buettner E."/>
            <person name="Kellner H."/>
        </authorList>
    </citation>
    <scope>NUCLEOTIDE SEQUENCE [LARGE SCALE GENOMIC DNA]</scope>
    <source>
        <strain evidence="1 2">DSM 105464</strain>
    </source>
</reference>
<sequence>MIHPTSHSILLKIDDLIAQFKYVPYSSLTPAAHQKAAQSDEAFVVDVDRSLKLKAPDQKSECSISLVDWLDAGKMVVAATCKHFGADRADRLTAHHGWVEHVTQAFGWDVAVEYDIREREAAAENPRHNLSTYNDKLALMIVVQGMQAQAWVLAGIELAPHFVSEYIASEQAAGRYSQAFKPDELEHLIGPFRTSPLGLVPKPHSNKFWMIQDLSFPRNNPIVTSVNAGINPDEFPTAWGTFDETVELVLSLPPGCVAATFDISAAYRITPVCPDQQQFFCINWEGLVHVDFMVAFGCSLSTGVFGSIANMLVAIYLAHGFGPIKKWVDDFFAICFPGQLWTEEDFIALTARLGVPWSHLKLQCFASRQRYIGFDWDLDANAIGFPADKLSATQQLVRSWQVPRASFTAAEAASVHGKLVHAATIFPLIRPFLCSAAHFAQDYWHPRAHWHPPSLLIADLAWVSDLLAWLPPVVPLRAYKPYDLGWWGDASTSFGVGVVVGECWAVWRWAPGFKVGPGEALDIGWAEAVAVKLGLHMVIARGQRW</sequence>
<dbReference type="InterPro" id="IPR052055">
    <property type="entry name" value="Hepadnavirus_pol/RT"/>
</dbReference>
<dbReference type="SUPFAM" id="SSF56672">
    <property type="entry name" value="DNA/RNA polymerases"/>
    <property type="match status" value="1"/>
</dbReference>
<proteinExistence type="predicted"/>
<accession>A0A4Y9Y0T8</accession>
<protein>
    <submittedName>
        <fullName evidence="1">Uncharacterized protein</fullName>
    </submittedName>
</protein>
<dbReference type="STRING" id="34475.A0A4Y9Y0T8"/>
<dbReference type="Proteomes" id="UP000298390">
    <property type="component" value="Unassembled WGS sequence"/>
</dbReference>
<evidence type="ECO:0000313" key="2">
    <source>
        <dbReference type="Proteomes" id="UP000298390"/>
    </source>
</evidence>
<comment type="caution">
    <text evidence="1">The sequence shown here is derived from an EMBL/GenBank/DDBJ whole genome shotgun (WGS) entry which is preliminary data.</text>
</comment>
<dbReference type="PANTHER" id="PTHR33050">
    <property type="entry name" value="REVERSE TRANSCRIPTASE DOMAIN-CONTAINING PROTEIN"/>
    <property type="match status" value="1"/>
</dbReference>
<gene>
    <name evidence="1" type="ORF">EVJ58_g8845</name>
</gene>
<dbReference type="AlphaFoldDB" id="A0A4Y9Y0T8"/>
<evidence type="ECO:0000313" key="1">
    <source>
        <dbReference type="EMBL" id="TFY54469.1"/>
    </source>
</evidence>
<dbReference type="EMBL" id="SEKV01000694">
    <property type="protein sequence ID" value="TFY54469.1"/>
    <property type="molecule type" value="Genomic_DNA"/>
</dbReference>
<dbReference type="InterPro" id="IPR043502">
    <property type="entry name" value="DNA/RNA_pol_sf"/>
</dbReference>
<dbReference type="PANTHER" id="PTHR33050:SF7">
    <property type="entry name" value="RIBONUCLEASE H"/>
    <property type="match status" value="1"/>
</dbReference>